<evidence type="ECO:0000256" key="8">
    <source>
        <dbReference type="ARBA" id="ARBA00023136"/>
    </source>
</evidence>
<sequence length="277" mass="32319">MSFLLSKRSISRLRNHILIRNIIIGGILIVPLLTLYHFIISSDKYTYYTQQIQIKQPNHICEYLLMNSTMSNFSKSNQSLWDEKHFNLSDPHKCKDFKLFNGQSITSSMEEKQFPLAFSISVHKNIKQVSRLLRLIYRQHNVYCIHVDFKSPQKFYDEVIKLARCFGSNVMVINRSESIKVRWGYYSILEAFLLCADKLMKNNQYIWKYILNVSGQELPLKTNWELVAALKAINGSNVVEGIGPQHNPSRWPKYNFSFPVSFIVIIFSKNGCLFTVT</sequence>
<accession>A0A4Z2D9G9</accession>
<evidence type="ECO:0000256" key="1">
    <source>
        <dbReference type="ARBA" id="ARBA00004606"/>
    </source>
</evidence>
<keyword evidence="13" id="KW-1185">Reference proteome</keyword>
<dbReference type="Proteomes" id="UP000311919">
    <property type="component" value="Unassembled WGS sequence"/>
</dbReference>
<evidence type="ECO:0000256" key="7">
    <source>
        <dbReference type="ARBA" id="ARBA00022989"/>
    </source>
</evidence>
<comment type="subcellular location">
    <subcellularLocation>
        <location evidence="1">Membrane</location>
        <topology evidence="1">Single-pass type II membrane protein</topology>
    </subcellularLocation>
</comment>
<keyword evidence="4 12" id="KW-0808">Transferase</keyword>
<evidence type="ECO:0000313" key="13">
    <source>
        <dbReference type="Proteomes" id="UP000311919"/>
    </source>
</evidence>
<comment type="caution">
    <text evidence="12">The sequence shown here is derived from an EMBL/GenBank/DDBJ whole genome shotgun (WGS) entry which is preliminary data.</text>
</comment>
<dbReference type="EMBL" id="SKCS01000199">
    <property type="protein sequence ID" value="TNN13124.1"/>
    <property type="molecule type" value="Genomic_DNA"/>
</dbReference>
<proteinExistence type="inferred from homology"/>
<gene>
    <name evidence="12" type="ORF">EWB00_003159</name>
</gene>
<keyword evidence="8 11" id="KW-0472">Membrane</keyword>
<name>A0A4Z2D9G9_SCHJA</name>
<evidence type="ECO:0000256" key="3">
    <source>
        <dbReference type="ARBA" id="ARBA00022676"/>
    </source>
</evidence>
<dbReference type="GO" id="GO:0008375">
    <property type="term" value="F:acetylglucosaminyltransferase activity"/>
    <property type="evidence" value="ECO:0007669"/>
    <property type="project" value="TreeGrafter"/>
</dbReference>
<reference evidence="12 13" key="1">
    <citation type="submission" date="2019-03" db="EMBL/GenBank/DDBJ databases">
        <title>An improved genome assembly of the fluke Schistosoma japonicum.</title>
        <authorList>
            <person name="Hu W."/>
            <person name="Luo F."/>
            <person name="Yin M."/>
            <person name="Mo X."/>
            <person name="Sun C."/>
            <person name="Wu Q."/>
            <person name="Zhu B."/>
            <person name="Xiang M."/>
            <person name="Wang J."/>
            <person name="Wang Y."/>
            <person name="Zhang T."/>
            <person name="Xu B."/>
            <person name="Zheng H."/>
            <person name="Feng Z."/>
        </authorList>
    </citation>
    <scope>NUCLEOTIDE SEQUENCE [LARGE SCALE GENOMIC DNA]</scope>
    <source>
        <strain evidence="12">HuSjv2</strain>
        <tissue evidence="12">Worms</tissue>
    </source>
</reference>
<evidence type="ECO:0000313" key="12">
    <source>
        <dbReference type="EMBL" id="TNN13124.1"/>
    </source>
</evidence>
<comment type="similarity">
    <text evidence="10">Belongs to the glycosyltransferase 14 family.</text>
</comment>
<feature type="transmembrane region" description="Helical" evidence="11">
    <location>
        <begin position="21"/>
        <end position="40"/>
    </location>
</feature>
<dbReference type="PANTHER" id="PTHR19297">
    <property type="entry name" value="GLYCOSYLTRANSFERASE 14 FAMILY MEMBER"/>
    <property type="match status" value="1"/>
</dbReference>
<keyword evidence="7 11" id="KW-1133">Transmembrane helix</keyword>
<keyword evidence="5 11" id="KW-0812">Transmembrane</keyword>
<dbReference type="GO" id="GO:0016020">
    <property type="term" value="C:membrane"/>
    <property type="evidence" value="ECO:0007669"/>
    <property type="project" value="UniProtKB-SubCell"/>
</dbReference>
<dbReference type="AlphaFoldDB" id="A0A4Z2D9G9"/>
<dbReference type="OrthoDB" id="2019572at2759"/>
<dbReference type="InterPro" id="IPR003406">
    <property type="entry name" value="Glyco_trans_14"/>
</dbReference>
<evidence type="ECO:0000256" key="9">
    <source>
        <dbReference type="ARBA" id="ARBA00023180"/>
    </source>
</evidence>
<dbReference type="Pfam" id="PF02485">
    <property type="entry name" value="Branch"/>
    <property type="match status" value="1"/>
</dbReference>
<evidence type="ECO:0000256" key="10">
    <source>
        <dbReference type="ARBA" id="ARBA00038150"/>
    </source>
</evidence>
<keyword evidence="3 12" id="KW-0328">Glycosyltransferase</keyword>
<evidence type="ECO:0000256" key="6">
    <source>
        <dbReference type="ARBA" id="ARBA00022968"/>
    </source>
</evidence>
<evidence type="ECO:0000256" key="2">
    <source>
        <dbReference type="ARBA" id="ARBA00004922"/>
    </source>
</evidence>
<organism evidence="12 13">
    <name type="scientific">Schistosoma japonicum</name>
    <name type="common">Blood fluke</name>
    <dbReference type="NCBI Taxonomy" id="6182"/>
    <lineage>
        <taxon>Eukaryota</taxon>
        <taxon>Metazoa</taxon>
        <taxon>Spiralia</taxon>
        <taxon>Lophotrochozoa</taxon>
        <taxon>Platyhelminthes</taxon>
        <taxon>Trematoda</taxon>
        <taxon>Digenea</taxon>
        <taxon>Strigeidida</taxon>
        <taxon>Schistosomatoidea</taxon>
        <taxon>Schistosomatidae</taxon>
        <taxon>Schistosoma</taxon>
    </lineage>
</organism>
<protein>
    <submittedName>
        <fullName evidence="12">Beta-1,6-N-acetylglucosaminyltransferase 4</fullName>
    </submittedName>
</protein>
<dbReference type="PANTHER" id="PTHR19297:SF191">
    <property type="entry name" value="PROTEIN XYLOSYLTRANSFERASE"/>
    <property type="match status" value="1"/>
</dbReference>
<dbReference type="STRING" id="6182.A0A4Z2D9G9"/>
<keyword evidence="9" id="KW-0325">Glycoprotein</keyword>
<evidence type="ECO:0000256" key="5">
    <source>
        <dbReference type="ARBA" id="ARBA00022692"/>
    </source>
</evidence>
<keyword evidence="6" id="KW-0735">Signal-anchor</keyword>
<comment type="pathway">
    <text evidence="2">Protein modification; protein glycosylation.</text>
</comment>
<evidence type="ECO:0000256" key="11">
    <source>
        <dbReference type="SAM" id="Phobius"/>
    </source>
</evidence>
<evidence type="ECO:0000256" key="4">
    <source>
        <dbReference type="ARBA" id="ARBA00022679"/>
    </source>
</evidence>